<dbReference type="EMBL" id="CP136508">
    <property type="protein sequence ID" value="WUR11491.1"/>
    <property type="molecule type" value="Genomic_DNA"/>
</dbReference>
<keyword evidence="2" id="KW-1003">Cell membrane</keyword>
<sequence length="112" mass="12519">MSTATEAVPAADAHQQHPLGLYFKIWGLLFLLSALSYMVDVFQLQGALRWTLIVALMLAKAGLIVAVFMHLRWERLVLICVVVVPPAALLVLAGLMVLESDYVFTARMLYFR</sequence>
<evidence type="ECO:0000256" key="4">
    <source>
        <dbReference type="ARBA" id="ARBA00022989"/>
    </source>
</evidence>
<keyword evidence="4 6" id="KW-1133">Transmembrane helix</keyword>
<comment type="subcellular location">
    <subcellularLocation>
        <location evidence="1">Cell membrane</location>
        <topology evidence="1">Multi-pass membrane protein</topology>
    </subcellularLocation>
</comment>
<feature type="transmembrane region" description="Helical" evidence="6">
    <location>
        <begin position="50"/>
        <end position="69"/>
    </location>
</feature>
<keyword evidence="3 6" id="KW-0812">Transmembrane</keyword>
<evidence type="ECO:0000313" key="8">
    <source>
        <dbReference type="Proteomes" id="UP000321323"/>
    </source>
</evidence>
<dbReference type="InterPro" id="IPR005171">
    <property type="entry name" value="Cyt_c_oxidase_su4_prok"/>
</dbReference>
<feature type="transmembrane region" description="Helical" evidence="6">
    <location>
        <begin position="76"/>
        <end position="98"/>
    </location>
</feature>
<name>A0ABZ1UHB9_9BURK</name>
<dbReference type="Pfam" id="PF03626">
    <property type="entry name" value="COX4_pro"/>
    <property type="match status" value="1"/>
</dbReference>
<reference evidence="7 8" key="1">
    <citation type="journal article" date="2019" name="Int. J. Syst. Evol. Microbiol.">
        <title>The Draft Whole-Genome Sequence of the Antibiotic Producer Empedobacter haloabium ATCC 31962 Provides Indications for Its Taxonomic Reclassification.</title>
        <authorList>
            <person name="Miess H."/>
            <person name="Arlt P."/>
            <person name="Apel A.K."/>
            <person name="Weber T."/>
            <person name="Nieselt K."/>
            <person name="Hanssen F."/>
            <person name="Czemmel S."/>
            <person name="Nahnsen S."/>
            <person name="Gross H."/>
        </authorList>
    </citation>
    <scope>NUCLEOTIDE SEQUENCE [LARGE SCALE GENOMIC DNA]</scope>
    <source>
        <strain evidence="7 8">ATCC 31962</strain>
    </source>
</reference>
<evidence type="ECO:0000256" key="3">
    <source>
        <dbReference type="ARBA" id="ARBA00022692"/>
    </source>
</evidence>
<organism evidence="7 8">
    <name type="scientific">[Empedobacter] haloabium</name>
    <dbReference type="NCBI Taxonomy" id="592317"/>
    <lineage>
        <taxon>Bacteria</taxon>
        <taxon>Pseudomonadati</taxon>
        <taxon>Pseudomonadota</taxon>
        <taxon>Betaproteobacteria</taxon>
        <taxon>Burkholderiales</taxon>
        <taxon>Oxalobacteraceae</taxon>
        <taxon>Telluria group</taxon>
        <taxon>Telluria group incertae sedis</taxon>
    </lineage>
</organism>
<gene>
    <name evidence="7" type="ORF">E7V67_017465</name>
</gene>
<accession>A0ABZ1UHB9</accession>
<keyword evidence="5 6" id="KW-0472">Membrane</keyword>
<feature type="transmembrane region" description="Helical" evidence="6">
    <location>
        <begin position="21"/>
        <end position="38"/>
    </location>
</feature>
<dbReference type="Proteomes" id="UP000321323">
    <property type="component" value="Chromosome"/>
</dbReference>
<evidence type="ECO:0000256" key="2">
    <source>
        <dbReference type="ARBA" id="ARBA00022475"/>
    </source>
</evidence>
<evidence type="ECO:0000256" key="6">
    <source>
        <dbReference type="SAM" id="Phobius"/>
    </source>
</evidence>
<keyword evidence="8" id="KW-1185">Reference proteome</keyword>
<evidence type="ECO:0000313" key="7">
    <source>
        <dbReference type="EMBL" id="WUR11491.1"/>
    </source>
</evidence>
<protein>
    <submittedName>
        <fullName evidence="7">Cytochrome C oxidase subunit IV family protein</fullName>
    </submittedName>
</protein>
<evidence type="ECO:0000256" key="1">
    <source>
        <dbReference type="ARBA" id="ARBA00004651"/>
    </source>
</evidence>
<proteinExistence type="predicted"/>
<evidence type="ECO:0000256" key="5">
    <source>
        <dbReference type="ARBA" id="ARBA00023136"/>
    </source>
</evidence>